<dbReference type="RefSeq" id="WP_386809420.1">
    <property type="nucleotide sequence ID" value="NZ_JBHTMV010000004.1"/>
</dbReference>
<reference evidence="2" key="1">
    <citation type="journal article" date="2019" name="Int. J. Syst. Evol. Microbiol.">
        <title>The Global Catalogue of Microorganisms (GCM) 10K type strain sequencing project: providing services to taxonomists for standard genome sequencing and annotation.</title>
        <authorList>
            <consortium name="The Broad Institute Genomics Platform"/>
            <consortium name="The Broad Institute Genome Sequencing Center for Infectious Disease"/>
            <person name="Wu L."/>
            <person name="Ma J."/>
        </authorList>
    </citation>
    <scope>NUCLEOTIDE SEQUENCE [LARGE SCALE GENOMIC DNA]</scope>
    <source>
        <strain evidence="2">CCUG 62221</strain>
    </source>
</reference>
<sequence length="359" mass="41987">MDRLFICQVVPKKLTSELKVSQAANNFCFNLIDTNCFNNVISLVPINVVKKIENEKDNFVNYVQSRRFKSHKGIFKFLNSFIESIILAKKAKKAKNIWYYNITPHNLLSCLILKYIYGREIFIILADYTPSNNKFSLQRFIKSFIEKKISGIISLSCRNEFSNKNMVNLAGIVPLSKINNIEIKNPIDTKFLLSGRLEESTGWSLAIKTFSNLPQEFKLFITGSLTKDQEQEISTCPNIFYLGLLSYEKYLELLREIPFSLNLRNPKFDKNMNNFPSKVLESFSYNRIVISTFSYNELKKFKYFYSNYEINSLSNLLKEISEKSYNELFGYSNHSLLLQETFSESIWKKYLTNIENYIL</sequence>
<accession>A0ABW3WPN5</accession>
<dbReference type="SUPFAM" id="SSF53756">
    <property type="entry name" value="UDP-Glycosyltransferase/glycogen phosphorylase"/>
    <property type="match status" value="1"/>
</dbReference>
<dbReference type="Proteomes" id="UP001597241">
    <property type="component" value="Unassembled WGS sequence"/>
</dbReference>
<name>A0ABW3WPN5_9FLAO</name>
<dbReference type="EMBL" id="JBHTMV010000004">
    <property type="protein sequence ID" value="MFD1294229.1"/>
    <property type="molecule type" value="Genomic_DNA"/>
</dbReference>
<organism evidence="1 2">
    <name type="scientific">Lutibacter holmesii</name>
    <dbReference type="NCBI Taxonomy" id="1137985"/>
    <lineage>
        <taxon>Bacteria</taxon>
        <taxon>Pseudomonadati</taxon>
        <taxon>Bacteroidota</taxon>
        <taxon>Flavobacteriia</taxon>
        <taxon>Flavobacteriales</taxon>
        <taxon>Flavobacteriaceae</taxon>
        <taxon>Lutibacter</taxon>
    </lineage>
</organism>
<evidence type="ECO:0000313" key="1">
    <source>
        <dbReference type="EMBL" id="MFD1294229.1"/>
    </source>
</evidence>
<evidence type="ECO:0008006" key="3">
    <source>
        <dbReference type="Google" id="ProtNLM"/>
    </source>
</evidence>
<protein>
    <recommendedName>
        <fullName evidence="3">Glycosyltransferase</fullName>
    </recommendedName>
</protein>
<evidence type="ECO:0000313" key="2">
    <source>
        <dbReference type="Proteomes" id="UP001597241"/>
    </source>
</evidence>
<gene>
    <name evidence="1" type="ORF">ACFQ5N_10315</name>
</gene>
<keyword evidence="2" id="KW-1185">Reference proteome</keyword>
<comment type="caution">
    <text evidence="1">The sequence shown here is derived from an EMBL/GenBank/DDBJ whole genome shotgun (WGS) entry which is preliminary data.</text>
</comment>
<proteinExistence type="predicted"/>
<dbReference type="Gene3D" id="3.40.50.2000">
    <property type="entry name" value="Glycogen Phosphorylase B"/>
    <property type="match status" value="1"/>
</dbReference>